<comment type="caution">
    <text evidence="7">The sequence shown here is derived from an EMBL/GenBank/DDBJ whole genome shotgun (WGS) entry which is preliminary data.</text>
</comment>
<evidence type="ECO:0000256" key="2">
    <source>
        <dbReference type="ARBA" id="ARBA00022475"/>
    </source>
</evidence>
<dbReference type="InterPro" id="IPR051461">
    <property type="entry name" value="UPF0750_membrane"/>
</dbReference>
<evidence type="ECO:0000256" key="3">
    <source>
        <dbReference type="ARBA" id="ARBA00022692"/>
    </source>
</evidence>
<evidence type="ECO:0000256" key="5">
    <source>
        <dbReference type="ARBA" id="ARBA00023136"/>
    </source>
</evidence>
<sequence length="307" mass="34108">MKEDGHVKTPLISANPVPRTAKSSISPSRRWLNLFLVIIGGILASVGLELFLHPNKIIIGGITGISSLFAHWTELRIGLFLFLFNVPFIFLSYRIVKKKFVLVTVLGLVVFSIGAIVLHPMPPLVEHPLAAAMFGGLCLGLGIGLVVRYGGTLDTLEIGDPSSRPPERVFSGKRMLIEKIIMLLNLIILTAAGVVFGWDQAMYSIIAYLIAYEMVYLAFRGFSPKRKICILTTQSAQVEKAVRNRLRREPGRLDVTPESSPIAGTETWIKQIPGTLYYEVHFLEMIWLKTIVRHIDPHAGIISNPEK</sequence>
<protein>
    <submittedName>
        <fullName evidence="7">YitT family protein</fullName>
    </submittedName>
</protein>
<accession>A0A5M9WUW2</accession>
<dbReference type="Pfam" id="PF02588">
    <property type="entry name" value="YitT_membrane"/>
    <property type="match status" value="1"/>
</dbReference>
<dbReference type="PIRSF" id="PIRSF006483">
    <property type="entry name" value="Membrane_protein_YitT"/>
    <property type="match status" value="1"/>
</dbReference>
<name>A0A5M9WUW2_PAEAM</name>
<dbReference type="AlphaFoldDB" id="A0A5M9WUW2"/>
<comment type="subcellular location">
    <subcellularLocation>
        <location evidence="1">Cell membrane</location>
        <topology evidence="1">Multi-pass membrane protein</topology>
    </subcellularLocation>
</comment>
<keyword evidence="3 6" id="KW-0812">Transmembrane</keyword>
<feature type="transmembrane region" description="Helical" evidence="6">
    <location>
        <begin position="201"/>
        <end position="219"/>
    </location>
</feature>
<dbReference type="PANTHER" id="PTHR33545:SF3">
    <property type="entry name" value="UPF0750 MEMBRANE PROTEIN YQFU"/>
    <property type="match status" value="1"/>
</dbReference>
<feature type="transmembrane region" description="Helical" evidence="6">
    <location>
        <begin position="31"/>
        <end position="52"/>
    </location>
</feature>
<evidence type="ECO:0000256" key="6">
    <source>
        <dbReference type="SAM" id="Phobius"/>
    </source>
</evidence>
<evidence type="ECO:0000313" key="7">
    <source>
        <dbReference type="EMBL" id="KAA8785249.1"/>
    </source>
</evidence>
<dbReference type="InterPro" id="IPR003740">
    <property type="entry name" value="YitT"/>
</dbReference>
<feature type="transmembrane region" description="Helical" evidence="6">
    <location>
        <begin position="100"/>
        <end position="121"/>
    </location>
</feature>
<feature type="transmembrane region" description="Helical" evidence="6">
    <location>
        <begin position="127"/>
        <end position="147"/>
    </location>
</feature>
<evidence type="ECO:0000256" key="1">
    <source>
        <dbReference type="ARBA" id="ARBA00004651"/>
    </source>
</evidence>
<keyword evidence="5 6" id="KW-0472">Membrane</keyword>
<reference evidence="7 8" key="1">
    <citation type="journal article" date="2019" name="J. Ind. Microbiol. Biotechnol.">
        <title>Paenibacillus amylolyticus 27C64 has a diverse set of carbohydrate-active enzymes and complete pectin deconstruction system.</title>
        <authorList>
            <person name="Keggi C."/>
            <person name="Doran-Peterson J."/>
        </authorList>
    </citation>
    <scope>NUCLEOTIDE SEQUENCE [LARGE SCALE GENOMIC DNA]</scope>
    <source>
        <strain evidence="7 8">27C64</strain>
    </source>
</reference>
<organism evidence="7 8">
    <name type="scientific">Paenibacillus amylolyticus</name>
    <dbReference type="NCBI Taxonomy" id="1451"/>
    <lineage>
        <taxon>Bacteria</taxon>
        <taxon>Bacillati</taxon>
        <taxon>Bacillota</taxon>
        <taxon>Bacilli</taxon>
        <taxon>Bacillales</taxon>
        <taxon>Paenibacillaceae</taxon>
        <taxon>Paenibacillus</taxon>
    </lineage>
</organism>
<proteinExistence type="predicted"/>
<evidence type="ECO:0000313" key="8">
    <source>
        <dbReference type="Proteomes" id="UP000323664"/>
    </source>
</evidence>
<dbReference type="PANTHER" id="PTHR33545">
    <property type="entry name" value="UPF0750 MEMBRANE PROTEIN YITT-RELATED"/>
    <property type="match status" value="1"/>
</dbReference>
<dbReference type="GO" id="GO:0005886">
    <property type="term" value="C:plasma membrane"/>
    <property type="evidence" value="ECO:0007669"/>
    <property type="project" value="UniProtKB-SubCell"/>
</dbReference>
<dbReference type="EMBL" id="RIAS01000008">
    <property type="protein sequence ID" value="KAA8785249.1"/>
    <property type="molecule type" value="Genomic_DNA"/>
</dbReference>
<keyword evidence="4 6" id="KW-1133">Transmembrane helix</keyword>
<dbReference type="Proteomes" id="UP000323664">
    <property type="component" value="Unassembled WGS sequence"/>
</dbReference>
<keyword evidence="2" id="KW-1003">Cell membrane</keyword>
<gene>
    <name evidence="7" type="ORF">EC604_15495</name>
</gene>
<evidence type="ECO:0000256" key="4">
    <source>
        <dbReference type="ARBA" id="ARBA00022989"/>
    </source>
</evidence>
<feature type="transmembrane region" description="Helical" evidence="6">
    <location>
        <begin position="176"/>
        <end position="195"/>
    </location>
</feature>
<feature type="transmembrane region" description="Helical" evidence="6">
    <location>
        <begin position="72"/>
        <end position="93"/>
    </location>
</feature>